<evidence type="ECO:0000313" key="2">
    <source>
        <dbReference type="EMBL" id="PNT37658.1"/>
    </source>
</evidence>
<evidence type="ECO:0000313" key="3">
    <source>
        <dbReference type="Proteomes" id="UP000006729"/>
    </source>
</evidence>
<dbReference type="PANTHER" id="PTHR46801">
    <property type="entry name" value="OS06G0309200 PROTEIN"/>
    <property type="match status" value="1"/>
</dbReference>
<evidence type="ECO:0000256" key="1">
    <source>
        <dbReference type="SAM" id="SignalP"/>
    </source>
</evidence>
<dbReference type="InterPro" id="IPR045897">
    <property type="entry name" value="BPI/LBP_pln"/>
</dbReference>
<keyword evidence="1" id="KW-0732">Signal</keyword>
<keyword evidence="3" id="KW-1185">Reference proteome</keyword>
<dbReference type="eggNOG" id="KOG4160">
    <property type="taxonomic scope" value="Eukaryota"/>
</dbReference>
<feature type="chain" id="PRO_5030165998" evidence="1">
    <location>
        <begin position="21"/>
        <end position="77"/>
    </location>
</feature>
<dbReference type="STRING" id="3694.B9H801"/>
<dbReference type="EMBL" id="CM009294">
    <property type="protein sequence ID" value="PNT37658.1"/>
    <property type="molecule type" value="Genomic_DNA"/>
</dbReference>
<dbReference type="AlphaFoldDB" id="B9H801"/>
<dbReference type="HOGENOM" id="CLU_2762573_0_0_1"/>
<accession>B9H801</accession>
<reference evidence="2 3" key="1">
    <citation type="journal article" date="2006" name="Science">
        <title>The genome of black cottonwood, Populus trichocarpa (Torr. &amp; Gray).</title>
        <authorList>
            <person name="Tuskan G.A."/>
            <person name="Difazio S."/>
            <person name="Jansson S."/>
            <person name="Bohlmann J."/>
            <person name="Grigoriev I."/>
            <person name="Hellsten U."/>
            <person name="Putnam N."/>
            <person name="Ralph S."/>
            <person name="Rombauts S."/>
            <person name="Salamov A."/>
            <person name="Schein J."/>
            <person name="Sterck L."/>
            <person name="Aerts A."/>
            <person name="Bhalerao R.R."/>
            <person name="Bhalerao R.P."/>
            <person name="Blaudez D."/>
            <person name="Boerjan W."/>
            <person name="Brun A."/>
            <person name="Brunner A."/>
            <person name="Busov V."/>
            <person name="Campbell M."/>
            <person name="Carlson J."/>
            <person name="Chalot M."/>
            <person name="Chapman J."/>
            <person name="Chen G.L."/>
            <person name="Cooper D."/>
            <person name="Coutinho P.M."/>
            <person name="Couturier J."/>
            <person name="Covert S."/>
            <person name="Cronk Q."/>
            <person name="Cunningham R."/>
            <person name="Davis J."/>
            <person name="Degroeve S."/>
            <person name="Dejardin A."/>
            <person name="Depamphilis C."/>
            <person name="Detter J."/>
            <person name="Dirks B."/>
            <person name="Dubchak I."/>
            <person name="Duplessis S."/>
            <person name="Ehlting J."/>
            <person name="Ellis B."/>
            <person name="Gendler K."/>
            <person name="Goodstein D."/>
            <person name="Gribskov M."/>
            <person name="Grimwood J."/>
            <person name="Groover A."/>
            <person name="Gunter L."/>
            <person name="Hamberger B."/>
            <person name="Heinze B."/>
            <person name="Helariutta Y."/>
            <person name="Henrissat B."/>
            <person name="Holligan D."/>
            <person name="Holt R."/>
            <person name="Huang W."/>
            <person name="Islam-Faridi N."/>
            <person name="Jones S."/>
            <person name="Jones-Rhoades M."/>
            <person name="Jorgensen R."/>
            <person name="Joshi C."/>
            <person name="Kangasjarvi J."/>
            <person name="Karlsson J."/>
            <person name="Kelleher C."/>
            <person name="Kirkpatrick R."/>
            <person name="Kirst M."/>
            <person name="Kohler A."/>
            <person name="Kalluri U."/>
            <person name="Larimer F."/>
            <person name="Leebens-Mack J."/>
            <person name="Leple J.C."/>
            <person name="Locascio P."/>
            <person name="Lou Y."/>
            <person name="Lucas S."/>
            <person name="Martin F."/>
            <person name="Montanini B."/>
            <person name="Napoli C."/>
            <person name="Nelson D.R."/>
            <person name="Nelson C."/>
            <person name="Nieminen K."/>
            <person name="Nilsson O."/>
            <person name="Pereda V."/>
            <person name="Peter G."/>
            <person name="Philippe R."/>
            <person name="Pilate G."/>
            <person name="Poliakov A."/>
            <person name="Razumovskaya J."/>
            <person name="Richardson P."/>
            <person name="Rinaldi C."/>
            <person name="Ritland K."/>
            <person name="Rouze P."/>
            <person name="Ryaboy D."/>
            <person name="Schmutz J."/>
            <person name="Schrader J."/>
            <person name="Segerman B."/>
            <person name="Shin H."/>
            <person name="Siddiqui A."/>
            <person name="Sterky F."/>
            <person name="Terry A."/>
            <person name="Tsai C.J."/>
            <person name="Uberbacher E."/>
            <person name="Unneberg P."/>
            <person name="Vahala J."/>
            <person name="Wall K."/>
            <person name="Wessler S."/>
            <person name="Yang G."/>
            <person name="Yin T."/>
            <person name="Douglas C."/>
            <person name="Marra M."/>
            <person name="Sandberg G."/>
            <person name="Van de Peer Y."/>
            <person name="Rokhsar D."/>
        </authorList>
    </citation>
    <scope>NUCLEOTIDE SEQUENCE [LARGE SCALE GENOMIC DNA]</scope>
    <source>
        <strain evidence="3">cv. Nisqually</strain>
    </source>
</reference>
<feature type="signal peptide" evidence="1">
    <location>
        <begin position="1"/>
        <end position="20"/>
    </location>
</feature>
<name>B9H801_POPTR</name>
<dbReference type="PANTHER" id="PTHR46801:SF2">
    <property type="entry name" value="LIPOPOLYSACCHARIDE-BINDING PROTEIN"/>
    <property type="match status" value="1"/>
</dbReference>
<gene>
    <name evidence="2" type="ORF">POPTR_005G200800</name>
</gene>
<protein>
    <submittedName>
        <fullName evidence="2">Uncharacterized protein</fullName>
    </submittedName>
</protein>
<organism evidence="2 3">
    <name type="scientific">Populus trichocarpa</name>
    <name type="common">Western balsam poplar</name>
    <name type="synonym">Populus balsamifera subsp. trichocarpa</name>
    <dbReference type="NCBI Taxonomy" id="3694"/>
    <lineage>
        <taxon>Eukaryota</taxon>
        <taxon>Viridiplantae</taxon>
        <taxon>Streptophyta</taxon>
        <taxon>Embryophyta</taxon>
        <taxon>Tracheophyta</taxon>
        <taxon>Spermatophyta</taxon>
        <taxon>Magnoliopsida</taxon>
        <taxon>eudicotyledons</taxon>
        <taxon>Gunneridae</taxon>
        <taxon>Pentapetalae</taxon>
        <taxon>rosids</taxon>
        <taxon>fabids</taxon>
        <taxon>Malpighiales</taxon>
        <taxon>Salicaceae</taxon>
        <taxon>Saliceae</taxon>
        <taxon>Populus</taxon>
    </lineage>
</organism>
<proteinExistence type="predicted"/>
<dbReference type="InParanoid" id="B9H801"/>
<sequence length="77" mass="8436">MADPLYFLVFCLVLILAATAHNLQSSEEGYISLVLSSKGVDFAEDVMINKAVSTIISLQLPNIKKSIKIPMIGKVHF</sequence>
<dbReference type="Proteomes" id="UP000006729">
    <property type="component" value="Chromosome 5"/>
</dbReference>